<dbReference type="SMR" id="A0A7J7GB61"/>
<dbReference type="Pfam" id="PF03767">
    <property type="entry name" value="Acid_phosphat_B"/>
    <property type="match status" value="2"/>
</dbReference>
<evidence type="ECO:0000313" key="2">
    <source>
        <dbReference type="EMBL" id="KAF5937535.1"/>
    </source>
</evidence>
<organism evidence="2 3">
    <name type="scientific">Camellia sinensis</name>
    <name type="common">Tea plant</name>
    <name type="synonym">Thea sinensis</name>
    <dbReference type="NCBI Taxonomy" id="4442"/>
    <lineage>
        <taxon>Eukaryota</taxon>
        <taxon>Viridiplantae</taxon>
        <taxon>Streptophyta</taxon>
        <taxon>Embryophyta</taxon>
        <taxon>Tracheophyta</taxon>
        <taxon>Spermatophyta</taxon>
        <taxon>Magnoliopsida</taxon>
        <taxon>eudicotyledons</taxon>
        <taxon>Gunneridae</taxon>
        <taxon>Pentapetalae</taxon>
        <taxon>asterids</taxon>
        <taxon>Ericales</taxon>
        <taxon>Theaceae</taxon>
        <taxon>Camellia</taxon>
    </lineage>
</organism>
<evidence type="ECO:0000256" key="1">
    <source>
        <dbReference type="ARBA" id="ARBA00022729"/>
    </source>
</evidence>
<comment type="caution">
    <text evidence="2">The sequence shown here is derived from an EMBL/GenBank/DDBJ whole genome shotgun (WGS) entry which is preliminary data.</text>
</comment>
<protein>
    <recommendedName>
        <fullName evidence="4">Acid phosphatase</fullName>
    </recommendedName>
</protein>
<dbReference type="InterPro" id="IPR005519">
    <property type="entry name" value="Acid_phosphat_B-like"/>
</dbReference>
<dbReference type="Proteomes" id="UP000593564">
    <property type="component" value="Unassembled WGS sequence"/>
</dbReference>
<name>A0A7J7GB61_CAMSI</name>
<accession>A0A7J7GB61</accession>
<keyword evidence="1" id="KW-0732">Signal</keyword>
<dbReference type="InterPro" id="IPR036412">
    <property type="entry name" value="HAD-like_sf"/>
</dbReference>
<dbReference type="AlphaFoldDB" id="A0A7J7GB61"/>
<dbReference type="Gene3D" id="3.40.50.1000">
    <property type="entry name" value="HAD superfamily/HAD-like"/>
    <property type="match status" value="2"/>
</dbReference>
<evidence type="ECO:0008006" key="4">
    <source>
        <dbReference type="Google" id="ProtNLM"/>
    </source>
</evidence>
<reference evidence="2 3" key="2">
    <citation type="submission" date="2020-07" db="EMBL/GenBank/DDBJ databases">
        <title>Genome assembly of wild tea tree DASZ reveals pedigree and selection history of tea varieties.</title>
        <authorList>
            <person name="Zhang W."/>
        </authorList>
    </citation>
    <scope>NUCLEOTIDE SEQUENCE [LARGE SCALE GENOMIC DNA]</scope>
    <source>
        <strain evidence="3">cv. G240</strain>
        <tissue evidence="2">Leaf</tissue>
    </source>
</reference>
<sequence>MKIVQMGREVCLFLAIISGGLFISLVAAGGGDWNILNHHHKNRPFNVNANVHVSGGGGSGSHSGSLKNYCESWRMNVEMNNIRGFEVVPEECIDFIGKYMTSSQYKADSERAIEESSLYLSSCCSFKGVGKDAWIFDIDDTLLSTLPYFKKHHFGGMEDEYREVHNYKAEARKRLVDEGYHIWGIIGDQWTSFEGLPAAKRTFKLPNSLYYVS</sequence>
<proteinExistence type="predicted"/>
<reference evidence="3" key="1">
    <citation type="journal article" date="2020" name="Nat. Commun.">
        <title>Genome assembly of wild tea tree DASZ reveals pedigree and selection history of tea varieties.</title>
        <authorList>
            <person name="Zhang W."/>
            <person name="Zhang Y."/>
            <person name="Qiu H."/>
            <person name="Guo Y."/>
            <person name="Wan H."/>
            <person name="Zhang X."/>
            <person name="Scossa F."/>
            <person name="Alseekh S."/>
            <person name="Zhang Q."/>
            <person name="Wang P."/>
            <person name="Xu L."/>
            <person name="Schmidt M.H."/>
            <person name="Jia X."/>
            <person name="Li D."/>
            <person name="Zhu A."/>
            <person name="Guo F."/>
            <person name="Chen W."/>
            <person name="Ni D."/>
            <person name="Usadel B."/>
            <person name="Fernie A.R."/>
            <person name="Wen W."/>
        </authorList>
    </citation>
    <scope>NUCLEOTIDE SEQUENCE [LARGE SCALE GENOMIC DNA]</scope>
    <source>
        <strain evidence="3">cv. G240</strain>
    </source>
</reference>
<dbReference type="EMBL" id="JACBKZ010000012">
    <property type="protein sequence ID" value="KAF5937535.1"/>
    <property type="molecule type" value="Genomic_DNA"/>
</dbReference>
<dbReference type="PANTHER" id="PTHR31284">
    <property type="entry name" value="ACID PHOSPHATASE-LIKE PROTEIN"/>
    <property type="match status" value="1"/>
</dbReference>
<dbReference type="InterPro" id="IPR023214">
    <property type="entry name" value="HAD_sf"/>
</dbReference>
<dbReference type="PANTHER" id="PTHR31284:SF57">
    <property type="entry name" value="ACID PHOSPHATASE"/>
    <property type="match status" value="1"/>
</dbReference>
<keyword evidence="3" id="KW-1185">Reference proteome</keyword>
<gene>
    <name evidence="2" type="ORF">HYC85_025041</name>
</gene>
<dbReference type="SUPFAM" id="SSF56784">
    <property type="entry name" value="HAD-like"/>
    <property type="match status" value="1"/>
</dbReference>
<evidence type="ECO:0000313" key="3">
    <source>
        <dbReference type="Proteomes" id="UP000593564"/>
    </source>
</evidence>